<feature type="transmembrane region" description="Helical" evidence="6">
    <location>
        <begin position="30"/>
        <end position="49"/>
    </location>
</feature>
<reference evidence="8 9" key="1">
    <citation type="submission" date="2018-05" db="EMBL/GenBank/DDBJ databases">
        <title>Acuticoccus sediminis sp. nov., isolated from deep-sea sediment of Indian Ocean.</title>
        <authorList>
            <person name="Liu X."/>
            <person name="Lai Q."/>
            <person name="Du Y."/>
            <person name="Sun F."/>
            <person name="Zhang X."/>
            <person name="Wang S."/>
            <person name="Shao Z."/>
        </authorList>
    </citation>
    <scope>NUCLEOTIDE SEQUENCE [LARGE SCALE GENOMIC DNA]</scope>
    <source>
        <strain evidence="8 9">PTG4-2</strain>
    </source>
</reference>
<proteinExistence type="predicted"/>
<dbReference type="AlphaFoldDB" id="A0A8B2NRX9"/>
<comment type="caution">
    <text evidence="8">The sequence shown here is derived from an EMBL/GenBank/DDBJ whole genome shotgun (WGS) entry which is preliminary data.</text>
</comment>
<accession>A0A8B2NRX9</accession>
<dbReference type="GO" id="GO:0055085">
    <property type="term" value="P:transmembrane transport"/>
    <property type="evidence" value="ECO:0007669"/>
    <property type="project" value="InterPro"/>
</dbReference>
<dbReference type="NCBIfam" id="TIGR01352">
    <property type="entry name" value="tonB_Cterm"/>
    <property type="match status" value="1"/>
</dbReference>
<name>A0A8B2NRX9_9HYPH</name>
<dbReference type="SUPFAM" id="SSF74653">
    <property type="entry name" value="TolA/TonB C-terminal domain"/>
    <property type="match status" value="1"/>
</dbReference>
<keyword evidence="3 6" id="KW-1133">Transmembrane helix</keyword>
<feature type="domain" description="TonB C-terminal" evidence="7">
    <location>
        <begin position="392"/>
        <end position="479"/>
    </location>
</feature>
<evidence type="ECO:0000256" key="1">
    <source>
        <dbReference type="ARBA" id="ARBA00004167"/>
    </source>
</evidence>
<feature type="compositionally biased region" description="Low complexity" evidence="5">
    <location>
        <begin position="247"/>
        <end position="258"/>
    </location>
</feature>
<evidence type="ECO:0000256" key="5">
    <source>
        <dbReference type="SAM" id="MobiDB-lite"/>
    </source>
</evidence>
<evidence type="ECO:0000259" key="7">
    <source>
        <dbReference type="PROSITE" id="PS52015"/>
    </source>
</evidence>
<sequence>MTPHRHRTRTLSILDAGGLQPRAARRARATWIWSVALAIAVVAHLAFFVDFNRKAEQTEQQEAANTVPIVLSPDSLEALLGENQAESDTAEEDGAKADETDAPPSPMEGEPETAQEPEAADQPAPETQGAQEAETAANLLPQKQVEDTADDPSEPMAPPEEFDVPDLDATFTSLVDGEASNPASVEEAAPPEAEPAPETPEETAEEPADPPPPPPDATEAAPQDVAAPETSDAATDDPIPAEGPANADPGGTPTDDPGTPAPAQPSLALPDIRSAFEVVSGASTDLAAALPDIAAQEAVEAQPDADAGTSTAGETTERPADTFYPFPTPRPGAGARRSTFSQADPSALEAVPVPQPNPEPASERAAARPQATQEPTRTAAATASGSSDGEEASYARAVRAIVGRAFFSAARLGQVGAGTAIVTVTIGRDGRLIGAEITTPSGNASLDRAVLSAAYNDFPRLPALVAGNSFSVSVPIRVR</sequence>
<dbReference type="EMBL" id="QHHQ01000001">
    <property type="protein sequence ID" value="RAI02987.1"/>
    <property type="molecule type" value="Genomic_DNA"/>
</dbReference>
<evidence type="ECO:0000313" key="9">
    <source>
        <dbReference type="Proteomes" id="UP000249590"/>
    </source>
</evidence>
<dbReference type="RefSeq" id="WP_111341166.1">
    <property type="nucleotide sequence ID" value="NZ_QHHQ01000001.1"/>
</dbReference>
<feature type="compositionally biased region" description="Acidic residues" evidence="5">
    <location>
        <begin position="109"/>
        <end position="119"/>
    </location>
</feature>
<comment type="subcellular location">
    <subcellularLocation>
        <location evidence="1">Membrane</location>
        <topology evidence="1">Single-pass membrane protein</topology>
    </subcellularLocation>
</comment>
<evidence type="ECO:0000256" key="2">
    <source>
        <dbReference type="ARBA" id="ARBA00022692"/>
    </source>
</evidence>
<feature type="region of interest" description="Disordered" evidence="5">
    <location>
        <begin position="297"/>
        <end position="390"/>
    </location>
</feature>
<keyword evidence="2 6" id="KW-0812">Transmembrane</keyword>
<evidence type="ECO:0000313" key="8">
    <source>
        <dbReference type="EMBL" id="RAI02987.1"/>
    </source>
</evidence>
<gene>
    <name evidence="8" type="ORF">DLJ53_00150</name>
</gene>
<dbReference type="Gene3D" id="3.30.1150.10">
    <property type="match status" value="1"/>
</dbReference>
<organism evidence="8 9">
    <name type="scientific">Acuticoccus sediminis</name>
    <dbReference type="NCBI Taxonomy" id="2184697"/>
    <lineage>
        <taxon>Bacteria</taxon>
        <taxon>Pseudomonadati</taxon>
        <taxon>Pseudomonadota</taxon>
        <taxon>Alphaproteobacteria</taxon>
        <taxon>Hyphomicrobiales</taxon>
        <taxon>Amorphaceae</taxon>
        <taxon>Acuticoccus</taxon>
    </lineage>
</organism>
<keyword evidence="4 6" id="KW-0472">Membrane</keyword>
<keyword evidence="9" id="KW-1185">Reference proteome</keyword>
<dbReference type="PROSITE" id="PS52015">
    <property type="entry name" value="TONB_CTD"/>
    <property type="match status" value="1"/>
</dbReference>
<evidence type="ECO:0000256" key="6">
    <source>
        <dbReference type="SAM" id="Phobius"/>
    </source>
</evidence>
<feature type="compositionally biased region" description="Low complexity" evidence="5">
    <location>
        <begin position="120"/>
        <end position="137"/>
    </location>
</feature>
<dbReference type="Proteomes" id="UP000249590">
    <property type="component" value="Unassembled WGS sequence"/>
</dbReference>
<feature type="compositionally biased region" description="Low complexity" evidence="5">
    <location>
        <begin position="378"/>
        <end position="390"/>
    </location>
</feature>
<dbReference type="Pfam" id="PF13103">
    <property type="entry name" value="TonB_2"/>
    <property type="match status" value="1"/>
</dbReference>
<dbReference type="GO" id="GO:0016020">
    <property type="term" value="C:membrane"/>
    <property type="evidence" value="ECO:0007669"/>
    <property type="project" value="UniProtKB-SubCell"/>
</dbReference>
<dbReference type="InterPro" id="IPR006260">
    <property type="entry name" value="TonB/TolA_C"/>
</dbReference>
<feature type="compositionally biased region" description="Acidic residues" evidence="5">
    <location>
        <begin position="199"/>
        <end position="208"/>
    </location>
</feature>
<evidence type="ECO:0000256" key="4">
    <source>
        <dbReference type="ARBA" id="ARBA00023136"/>
    </source>
</evidence>
<dbReference type="InterPro" id="IPR037682">
    <property type="entry name" value="TonB_C"/>
</dbReference>
<feature type="region of interest" description="Disordered" evidence="5">
    <location>
        <begin position="84"/>
        <end position="269"/>
    </location>
</feature>
<evidence type="ECO:0000256" key="3">
    <source>
        <dbReference type="ARBA" id="ARBA00022989"/>
    </source>
</evidence>
<protein>
    <recommendedName>
        <fullName evidence="7">TonB C-terminal domain-containing protein</fullName>
    </recommendedName>
</protein>